<protein>
    <submittedName>
        <fullName evidence="1">Uncharacterized protein</fullName>
    </submittedName>
</protein>
<dbReference type="AlphaFoldDB" id="A0A2V3DTS7"/>
<organism evidence="1 2">
    <name type="scientific">Arthrobacter psychrochitiniphilus</name>
    <dbReference type="NCBI Taxonomy" id="291045"/>
    <lineage>
        <taxon>Bacteria</taxon>
        <taxon>Bacillati</taxon>
        <taxon>Actinomycetota</taxon>
        <taxon>Actinomycetes</taxon>
        <taxon>Micrococcales</taxon>
        <taxon>Micrococcaceae</taxon>
        <taxon>Arthrobacter</taxon>
    </lineage>
</organism>
<reference evidence="1 2" key="1">
    <citation type="submission" date="2018-05" db="EMBL/GenBank/DDBJ databases">
        <title>Genetic diversity of glacier-inhabiting Cryobacterium bacteria in China and description of Cryobacterium mengkeensis sp. nov. and Arthrobacter glacialis sp. nov.</title>
        <authorList>
            <person name="Liu Q."/>
            <person name="Xin Y.-H."/>
        </authorList>
    </citation>
    <scope>NUCLEOTIDE SEQUENCE [LARGE SCALE GENOMIC DNA]</scope>
    <source>
        <strain evidence="1 2">GP3</strain>
    </source>
</reference>
<dbReference type="EMBL" id="QHLZ01000002">
    <property type="protein sequence ID" value="PXA66770.1"/>
    <property type="molecule type" value="Genomic_DNA"/>
</dbReference>
<comment type="caution">
    <text evidence="1">The sequence shown here is derived from an EMBL/GenBank/DDBJ whole genome shotgun (WGS) entry which is preliminary data.</text>
</comment>
<dbReference type="OrthoDB" id="4941333at2"/>
<evidence type="ECO:0000313" key="2">
    <source>
        <dbReference type="Proteomes" id="UP000246303"/>
    </source>
</evidence>
<accession>A0A2V3DTS7</accession>
<name>A0A2V3DTS7_9MICC</name>
<gene>
    <name evidence="1" type="ORF">CVS29_04150</name>
</gene>
<proteinExistence type="predicted"/>
<dbReference type="RefSeq" id="WP_110105085.1">
    <property type="nucleotide sequence ID" value="NZ_JACBZZ010000001.1"/>
</dbReference>
<dbReference type="Proteomes" id="UP000246303">
    <property type="component" value="Unassembled WGS sequence"/>
</dbReference>
<sequence>MSGLDDLLAESNERWQWAMKRADGVEDVCLGRAVRSYYLRYFPVGFLALLVLGIGGGILLFGTTAADWANYLSVGLLLSTLGAFVGGLIYNAKKVAPSVRLNTLDVLFRLAESERKNITAQITGKAPLEREHLPVVRAAGVQRLKGLATQLIIMPAYPLMFASQTLNWAGRDEMFVWIGVVASGVGIIGIALLFRDFRRTARFLEATAKG</sequence>
<keyword evidence="2" id="KW-1185">Reference proteome</keyword>
<evidence type="ECO:0000313" key="1">
    <source>
        <dbReference type="EMBL" id="PXA66770.1"/>
    </source>
</evidence>